<gene>
    <name evidence="3" type="ORF">ACFPOF_19845</name>
</gene>
<dbReference type="RefSeq" id="WP_378135797.1">
    <property type="nucleotide sequence ID" value="NZ_JBHSMI010000028.1"/>
</dbReference>
<protein>
    <submittedName>
        <fullName evidence="3">Sugar phosphate nucleotidyltransferase</fullName>
    </submittedName>
</protein>
<dbReference type="EMBL" id="JBHSMI010000028">
    <property type="protein sequence ID" value="MFC5405001.1"/>
    <property type="molecule type" value="Genomic_DNA"/>
</dbReference>
<dbReference type="InterPro" id="IPR005835">
    <property type="entry name" value="NTP_transferase_dom"/>
</dbReference>
<dbReference type="Proteomes" id="UP001596113">
    <property type="component" value="Unassembled WGS sequence"/>
</dbReference>
<dbReference type="PANTHER" id="PTHR46390:SF1">
    <property type="entry name" value="MANNOSE-1-PHOSPHATE GUANYLYLTRANSFERASE"/>
    <property type="match status" value="1"/>
</dbReference>
<dbReference type="SUPFAM" id="SSF51182">
    <property type="entry name" value="RmlC-like cupins"/>
    <property type="match status" value="1"/>
</dbReference>
<accession>A0ABW0HXP8</accession>
<dbReference type="Gene3D" id="2.60.120.10">
    <property type="entry name" value="Jelly Rolls"/>
    <property type="match status" value="1"/>
</dbReference>
<evidence type="ECO:0000259" key="1">
    <source>
        <dbReference type="Pfam" id="PF00483"/>
    </source>
</evidence>
<dbReference type="InterPro" id="IPR011051">
    <property type="entry name" value="RmlC_Cupin_sf"/>
</dbReference>
<dbReference type="PANTHER" id="PTHR46390">
    <property type="entry name" value="MANNOSE-1-PHOSPHATE GUANYLYLTRANSFERASE"/>
    <property type="match status" value="1"/>
</dbReference>
<evidence type="ECO:0000313" key="3">
    <source>
        <dbReference type="EMBL" id="MFC5405001.1"/>
    </source>
</evidence>
<dbReference type="InterPro" id="IPR001538">
    <property type="entry name" value="Man6P_isomerase-2_C"/>
</dbReference>
<dbReference type="SUPFAM" id="SSF53448">
    <property type="entry name" value="Nucleotide-diphospho-sugar transferases"/>
    <property type="match status" value="1"/>
</dbReference>
<dbReference type="InterPro" id="IPR051161">
    <property type="entry name" value="Mannose-6P_isomerase_type2"/>
</dbReference>
<proteinExistence type="predicted"/>
<keyword evidence="4" id="KW-1185">Reference proteome</keyword>
<evidence type="ECO:0000313" key="4">
    <source>
        <dbReference type="Proteomes" id="UP001596113"/>
    </source>
</evidence>
<comment type="caution">
    <text evidence="3">The sequence shown here is derived from an EMBL/GenBank/DDBJ whole genome shotgun (WGS) entry which is preliminary data.</text>
</comment>
<dbReference type="Gene3D" id="3.90.550.10">
    <property type="entry name" value="Spore Coat Polysaccharide Biosynthesis Protein SpsA, Chain A"/>
    <property type="match status" value="1"/>
</dbReference>
<dbReference type="InterPro" id="IPR014710">
    <property type="entry name" value="RmlC-like_jellyroll"/>
</dbReference>
<sequence>MKIILLSGGSGKRLWPLSNEARSKQFLKILRNSDGQMESMLQRVWRQLSNVGLAESTLFATSGNQVDMIKQQVGTDARIIVEPERRDTFPAIALASAYLYSNLGVDPGETVIVLPVDAYVEDGFFENLRQLNAVLDRSEASLALIGVQPTYPSSKYGYIVPEPSASLEDPYAKVCSFREKPSEEEAERLIGEHGALWNCGVFAFRLESVIERLYEYEVPLQYELLAKKYTELKKTSFDYEIVERSDNIVVMPYKGYWKDLGTWNTLTEEMAVSQIGKSVLSEDSHNTHIINEMQVPVTVLGLSNIIVAASPDGILVSDKAASPRLKEFILFDQRPMYQEHEWGCSRVLDHHRLTEGGEVLTSRISVMAGKQTPVEAHFRRTEIWNVLSGAGEAYVDGKIIALASGSVIQIPPRARHGLKANTEMELVEIRTGETFDEEDVVEFALKWGETETAV</sequence>
<dbReference type="Pfam" id="PF00483">
    <property type="entry name" value="NTP_transferase"/>
    <property type="match status" value="1"/>
</dbReference>
<evidence type="ECO:0000259" key="2">
    <source>
        <dbReference type="Pfam" id="PF01050"/>
    </source>
</evidence>
<feature type="domain" description="Mannose-6-phosphate isomerase type II C-terminal" evidence="2">
    <location>
        <begin position="352"/>
        <end position="443"/>
    </location>
</feature>
<feature type="domain" description="Nucleotidyl transferase" evidence="1">
    <location>
        <begin position="3"/>
        <end position="270"/>
    </location>
</feature>
<dbReference type="Pfam" id="PF01050">
    <property type="entry name" value="MannoseP_isomer"/>
    <property type="match status" value="1"/>
</dbReference>
<reference evidence="4" key="1">
    <citation type="journal article" date="2019" name="Int. J. Syst. Evol. Microbiol.">
        <title>The Global Catalogue of Microorganisms (GCM) 10K type strain sequencing project: providing services to taxonomists for standard genome sequencing and annotation.</title>
        <authorList>
            <consortium name="The Broad Institute Genomics Platform"/>
            <consortium name="The Broad Institute Genome Sequencing Center for Infectious Disease"/>
            <person name="Wu L."/>
            <person name="Ma J."/>
        </authorList>
    </citation>
    <scope>NUCLEOTIDE SEQUENCE [LARGE SCALE GENOMIC DNA]</scope>
    <source>
        <strain evidence="4">CGMCC 1.18575</strain>
    </source>
</reference>
<dbReference type="InterPro" id="IPR029044">
    <property type="entry name" value="Nucleotide-diphossugar_trans"/>
</dbReference>
<name>A0ABW0HXP8_9BACL</name>
<organism evidence="3 4">
    <name type="scientific">Cohnella soli</name>
    <dbReference type="NCBI Taxonomy" id="425005"/>
    <lineage>
        <taxon>Bacteria</taxon>
        <taxon>Bacillati</taxon>
        <taxon>Bacillota</taxon>
        <taxon>Bacilli</taxon>
        <taxon>Bacillales</taxon>
        <taxon>Paenibacillaceae</taxon>
        <taxon>Cohnella</taxon>
    </lineage>
</organism>